<dbReference type="Proteomes" id="UP000188169">
    <property type="component" value="Unassembled WGS sequence"/>
</dbReference>
<evidence type="ECO:0000313" key="2">
    <source>
        <dbReference type="Proteomes" id="UP000188169"/>
    </source>
</evidence>
<dbReference type="EMBL" id="FUGD01000162">
    <property type="protein sequence ID" value="SJM38437.1"/>
    <property type="molecule type" value="Genomic_DNA"/>
</dbReference>
<name>A0A1R4EIS6_9GAMM</name>
<protein>
    <submittedName>
        <fullName evidence="1">Uncharacterized protein</fullName>
    </submittedName>
</protein>
<evidence type="ECO:0000313" key="1">
    <source>
        <dbReference type="EMBL" id="SJM38437.1"/>
    </source>
</evidence>
<accession>A0A1R4EIS6</accession>
<dbReference type="RefSeq" id="WP_077449781.1">
    <property type="nucleotide sequence ID" value="NZ_FUGD01000162.1"/>
</dbReference>
<reference evidence="2" key="1">
    <citation type="submission" date="2017-02" db="EMBL/GenBank/DDBJ databases">
        <authorList>
            <person name="Mornico D."/>
        </authorList>
    </citation>
    <scope>NUCLEOTIDE SEQUENCE [LARGE SCALE GENOMIC DNA]</scope>
</reference>
<dbReference type="OrthoDB" id="6658129at2"/>
<sequence length="119" mass="13620">MFDIKSLFKKEVEKQLTDVEDYIFMPERIHLKVDGGELNCVLNSDGSVNIFYTKQGVTEVRVAARKHPLTAFETELQHGLYDDLIEDLIKEVDKTVEGESKYFRNVVLPATASLTRPKD</sequence>
<dbReference type="AlphaFoldDB" id="A0A1R4EIS6"/>
<gene>
    <name evidence="1" type="ORF">A1019T_02429</name>
</gene>
<organism evidence="1 2">
    <name type="scientific">Psychrobacter pasteurii</name>
    <dbReference type="NCBI Taxonomy" id="1945520"/>
    <lineage>
        <taxon>Bacteria</taxon>
        <taxon>Pseudomonadati</taxon>
        <taxon>Pseudomonadota</taxon>
        <taxon>Gammaproteobacteria</taxon>
        <taxon>Moraxellales</taxon>
        <taxon>Moraxellaceae</taxon>
        <taxon>Psychrobacter</taxon>
    </lineage>
</organism>
<proteinExistence type="predicted"/>
<keyword evidence="2" id="KW-1185">Reference proteome</keyword>